<evidence type="ECO:0000313" key="1">
    <source>
        <dbReference type="EMBL" id="MPM17966.1"/>
    </source>
</evidence>
<dbReference type="EMBL" id="VSSQ01002895">
    <property type="protein sequence ID" value="MPM17966.1"/>
    <property type="molecule type" value="Genomic_DNA"/>
</dbReference>
<protein>
    <submittedName>
        <fullName evidence="1">Uncharacterized protein</fullName>
    </submittedName>
</protein>
<proteinExistence type="predicted"/>
<gene>
    <name evidence="1" type="ORF">SDC9_64366</name>
</gene>
<sequence length="307" mass="35045">MRKLSVKFMGDLVNSDGILHPILTRVKKDHTLMLAIRENFINIYYRGGNILNIKEHNKGFYQASFDDQYNKSGLHIPDSPTEINQQNDSRSWIDSFPSRKNIMDEYFSTYGKAEREFQQLIARENNNSTISNESEYFVSDIEVTEPYARFDIMAIRWLAAQRKNGSNCKVALIEMKYGDGALGGSAGLLKHLKDMEKLISNKDSYANLLETMESQFNQLDELGLLKFNKGTSNAKVKLNADEKPEVIFVLANHNPRSPKLKTILSDPEIDKYAQSQLFDLKFYVASFAGYGLHAKCMLPLTEFRGLL</sequence>
<organism evidence="1">
    <name type="scientific">bioreactor metagenome</name>
    <dbReference type="NCBI Taxonomy" id="1076179"/>
    <lineage>
        <taxon>unclassified sequences</taxon>
        <taxon>metagenomes</taxon>
        <taxon>ecological metagenomes</taxon>
    </lineage>
</organism>
<reference evidence="1" key="1">
    <citation type="submission" date="2019-08" db="EMBL/GenBank/DDBJ databases">
        <authorList>
            <person name="Kucharzyk K."/>
            <person name="Murdoch R.W."/>
            <person name="Higgins S."/>
            <person name="Loffler F."/>
        </authorList>
    </citation>
    <scope>NUCLEOTIDE SEQUENCE</scope>
</reference>
<dbReference type="AlphaFoldDB" id="A0A644XP37"/>
<comment type="caution">
    <text evidence="1">The sequence shown here is derived from an EMBL/GenBank/DDBJ whole genome shotgun (WGS) entry which is preliminary data.</text>
</comment>
<name>A0A644XP37_9ZZZZ</name>
<accession>A0A644XP37</accession>